<dbReference type="EMBL" id="JBHSSK010000021">
    <property type="protein sequence ID" value="MFC6207150.1"/>
    <property type="molecule type" value="Genomic_DNA"/>
</dbReference>
<keyword evidence="1" id="KW-0812">Transmembrane</keyword>
<evidence type="ECO:0000313" key="3">
    <source>
        <dbReference type="Proteomes" id="UP001596254"/>
    </source>
</evidence>
<accession>A0ABW1SSJ5</accession>
<gene>
    <name evidence="2" type="ORF">ACFP1G_06620</name>
</gene>
<reference evidence="3" key="1">
    <citation type="journal article" date="2019" name="Int. J. Syst. Evol. Microbiol.">
        <title>The Global Catalogue of Microorganisms (GCM) 10K type strain sequencing project: providing services to taxonomists for standard genome sequencing and annotation.</title>
        <authorList>
            <consortium name="The Broad Institute Genomics Platform"/>
            <consortium name="The Broad Institute Genome Sequencing Center for Infectious Disease"/>
            <person name="Wu L."/>
            <person name="Ma J."/>
        </authorList>
    </citation>
    <scope>NUCLEOTIDE SEQUENCE [LARGE SCALE GENOMIC DNA]</scope>
    <source>
        <strain evidence="3">CCM 8905</strain>
    </source>
</reference>
<feature type="transmembrane region" description="Helical" evidence="1">
    <location>
        <begin position="20"/>
        <end position="38"/>
    </location>
</feature>
<dbReference type="RefSeq" id="WP_125693269.1">
    <property type="nucleotide sequence ID" value="NZ_JBHSSK010000021.1"/>
</dbReference>
<keyword evidence="1" id="KW-0472">Membrane</keyword>
<name>A0ABW1SSJ5_9LACO</name>
<evidence type="ECO:0000256" key="1">
    <source>
        <dbReference type="SAM" id="Phobius"/>
    </source>
</evidence>
<sequence length="78" mass="9057">MGFRKILREQVTQSVDLLAIYLFFLLPVFLFKGTVDFITQGQLFWRSYGLLFIASVGGFIALFALIDLVTALHHWYLR</sequence>
<organism evidence="2 3">
    <name type="scientific">Levilactobacillus tongjiangensis</name>
    <dbReference type="NCBI Taxonomy" id="2486023"/>
    <lineage>
        <taxon>Bacteria</taxon>
        <taxon>Bacillati</taxon>
        <taxon>Bacillota</taxon>
        <taxon>Bacilli</taxon>
        <taxon>Lactobacillales</taxon>
        <taxon>Lactobacillaceae</taxon>
        <taxon>Levilactobacillus</taxon>
    </lineage>
</organism>
<evidence type="ECO:0000313" key="2">
    <source>
        <dbReference type="EMBL" id="MFC6207150.1"/>
    </source>
</evidence>
<comment type="caution">
    <text evidence="2">The sequence shown here is derived from an EMBL/GenBank/DDBJ whole genome shotgun (WGS) entry which is preliminary data.</text>
</comment>
<proteinExistence type="predicted"/>
<keyword evidence="3" id="KW-1185">Reference proteome</keyword>
<dbReference type="Proteomes" id="UP001596254">
    <property type="component" value="Unassembled WGS sequence"/>
</dbReference>
<protein>
    <submittedName>
        <fullName evidence="2">Uncharacterized protein</fullName>
    </submittedName>
</protein>
<feature type="transmembrane region" description="Helical" evidence="1">
    <location>
        <begin position="50"/>
        <end position="76"/>
    </location>
</feature>
<keyword evidence="1" id="KW-1133">Transmembrane helix</keyword>